<dbReference type="PANTHER" id="PTHR30466">
    <property type="entry name" value="FLAVIN REDUCTASE"/>
    <property type="match status" value="1"/>
</dbReference>
<evidence type="ECO:0000313" key="3">
    <source>
        <dbReference type="EMBL" id="MER5172433.1"/>
    </source>
</evidence>
<evidence type="ECO:0000259" key="2">
    <source>
        <dbReference type="SMART" id="SM00903"/>
    </source>
</evidence>
<dbReference type="SUPFAM" id="SSF55811">
    <property type="entry name" value="Nudix"/>
    <property type="match status" value="1"/>
</dbReference>
<evidence type="ECO:0000256" key="1">
    <source>
        <dbReference type="ARBA" id="ARBA00023002"/>
    </source>
</evidence>
<dbReference type="InterPro" id="IPR012349">
    <property type="entry name" value="Split_barrel_FMN-bd"/>
</dbReference>
<comment type="caution">
    <text evidence="3">The sequence shown here is derived from an EMBL/GenBank/DDBJ whole genome shotgun (WGS) entry which is preliminary data.</text>
</comment>
<dbReference type="RefSeq" id="WP_350937265.1">
    <property type="nucleotide sequence ID" value="NZ_JAYWLC010000008.1"/>
</dbReference>
<evidence type="ECO:0000313" key="4">
    <source>
        <dbReference type="Proteomes" id="UP001438953"/>
    </source>
</evidence>
<dbReference type="Proteomes" id="UP001438953">
    <property type="component" value="Unassembled WGS sequence"/>
</dbReference>
<dbReference type="Pfam" id="PF01613">
    <property type="entry name" value="Flavin_Reduct"/>
    <property type="match status" value="1"/>
</dbReference>
<protein>
    <submittedName>
        <fullName evidence="3">Flavin reductase</fullName>
    </submittedName>
</protein>
<dbReference type="Gene3D" id="3.90.79.10">
    <property type="entry name" value="Nucleoside Triphosphate Pyrophosphohydrolase"/>
    <property type="match status" value="1"/>
</dbReference>
<dbReference type="Gene3D" id="2.30.110.10">
    <property type="entry name" value="Electron Transport, Fmn-binding Protein, Chain A"/>
    <property type="match status" value="1"/>
</dbReference>
<proteinExistence type="predicted"/>
<dbReference type="EMBL" id="JAYWLC010000008">
    <property type="protein sequence ID" value="MER5172433.1"/>
    <property type="molecule type" value="Genomic_DNA"/>
</dbReference>
<dbReference type="InterPro" id="IPR015797">
    <property type="entry name" value="NUDIX_hydrolase-like_dom_sf"/>
</dbReference>
<dbReference type="InterPro" id="IPR002563">
    <property type="entry name" value="Flavin_Rdtase-like_dom"/>
</dbReference>
<accession>A0ABV1SHP5</accession>
<reference evidence="3 4" key="2">
    <citation type="submission" date="2024-06" db="EMBL/GenBank/DDBJ databases">
        <title>Thioclava kandeliae sp. nov. from a rhizosphere soil sample of Kandelia candel in a mangrove.</title>
        <authorList>
            <person name="Mu T."/>
        </authorList>
    </citation>
    <scope>NUCLEOTIDE SEQUENCE [LARGE SCALE GENOMIC DNA]</scope>
    <source>
        <strain evidence="3 4">CPCC 100088</strain>
    </source>
</reference>
<reference evidence="3 4" key="1">
    <citation type="submission" date="2024-01" db="EMBL/GenBank/DDBJ databases">
        <authorList>
            <person name="Deng Y."/>
            <person name="Su J."/>
        </authorList>
    </citation>
    <scope>NUCLEOTIDE SEQUENCE [LARGE SCALE GENOMIC DNA]</scope>
    <source>
        <strain evidence="3 4">CPCC 100088</strain>
    </source>
</reference>
<sequence>MTQLDPRALRDAFGSFLTGVTVVTTHDETGKPLGFTANSFTSVSLDPPLLLVCLANGSRNYRAFTESRGFAVNILSEDQKDISNTFARPSEDRFRDLHWWPGPNGAPVIGDVSAWFDCVPHQIVEAGDHVILIGRVEAFGTSPTAGLGYARGAYLRPATEARALDRIDSGVEVRVSALIRHEDRVLLVSDRNGGLVLPETKVGRDGVSAALDRLLEATGLDARKGFLYAVYEDTRRNCQHITFHCDAAGGVPQTGAFTELVPSTLMDLADPATCQMLKRFMEETRIGSFGVYYGTQTSGEVRTVSAGS</sequence>
<gene>
    <name evidence="3" type="ORF">VSX56_11670</name>
</gene>
<feature type="domain" description="Flavin reductase like" evidence="2">
    <location>
        <begin position="13"/>
        <end position="156"/>
    </location>
</feature>
<organism evidence="3 4">
    <name type="scientific">Thioclava kandeliae</name>
    <dbReference type="NCBI Taxonomy" id="3070818"/>
    <lineage>
        <taxon>Bacteria</taxon>
        <taxon>Pseudomonadati</taxon>
        <taxon>Pseudomonadota</taxon>
        <taxon>Alphaproteobacteria</taxon>
        <taxon>Rhodobacterales</taxon>
        <taxon>Paracoccaceae</taxon>
        <taxon>Thioclava</taxon>
    </lineage>
</organism>
<keyword evidence="1" id="KW-0560">Oxidoreductase</keyword>
<dbReference type="InterPro" id="IPR050268">
    <property type="entry name" value="NADH-dep_flavin_reductase"/>
</dbReference>
<dbReference type="PANTHER" id="PTHR30466:SF1">
    <property type="entry name" value="FMN REDUCTASE (NADH) RUTF"/>
    <property type="match status" value="1"/>
</dbReference>
<dbReference type="SUPFAM" id="SSF50475">
    <property type="entry name" value="FMN-binding split barrel"/>
    <property type="match status" value="1"/>
</dbReference>
<name>A0ABV1SHP5_9RHOB</name>
<keyword evidence="4" id="KW-1185">Reference proteome</keyword>
<dbReference type="SMART" id="SM00903">
    <property type="entry name" value="Flavin_Reduct"/>
    <property type="match status" value="1"/>
</dbReference>